<proteinExistence type="predicted"/>
<dbReference type="AlphaFoldDB" id="A0A1G2L0F2"/>
<feature type="signal peptide" evidence="1">
    <location>
        <begin position="1"/>
        <end position="21"/>
    </location>
</feature>
<reference evidence="2 3" key="1">
    <citation type="journal article" date="2016" name="Nat. Commun.">
        <title>Thousands of microbial genomes shed light on interconnected biogeochemical processes in an aquifer system.</title>
        <authorList>
            <person name="Anantharaman K."/>
            <person name="Brown C.T."/>
            <person name="Hug L.A."/>
            <person name="Sharon I."/>
            <person name="Castelle C.J."/>
            <person name="Probst A.J."/>
            <person name="Thomas B.C."/>
            <person name="Singh A."/>
            <person name="Wilkins M.J."/>
            <person name="Karaoz U."/>
            <person name="Brodie E.L."/>
            <person name="Williams K.H."/>
            <person name="Hubbard S.S."/>
            <person name="Banfield J.F."/>
        </authorList>
    </citation>
    <scope>NUCLEOTIDE SEQUENCE [LARGE SCALE GENOMIC DNA]</scope>
</reference>
<name>A0A1G2L0F2_9BACT</name>
<evidence type="ECO:0000256" key="1">
    <source>
        <dbReference type="SAM" id="SignalP"/>
    </source>
</evidence>
<accession>A0A1G2L0F2</accession>
<feature type="chain" id="PRO_5009583497" description="Secreted protein" evidence="1">
    <location>
        <begin position="22"/>
        <end position="140"/>
    </location>
</feature>
<evidence type="ECO:0000313" key="3">
    <source>
        <dbReference type="Proteomes" id="UP000178510"/>
    </source>
</evidence>
<organism evidence="2 3">
    <name type="scientific">Candidatus Sungbacteria bacterium RIFCSPHIGHO2_02_FULL_52_23</name>
    <dbReference type="NCBI Taxonomy" id="1802274"/>
    <lineage>
        <taxon>Bacteria</taxon>
        <taxon>Candidatus Sungiibacteriota</taxon>
    </lineage>
</organism>
<keyword evidence="1" id="KW-0732">Signal</keyword>
<dbReference type="EMBL" id="MHQM01000006">
    <property type="protein sequence ID" value="OHA04252.1"/>
    <property type="molecule type" value="Genomic_DNA"/>
</dbReference>
<comment type="caution">
    <text evidence="2">The sequence shown here is derived from an EMBL/GenBank/DDBJ whole genome shotgun (WGS) entry which is preliminary data.</text>
</comment>
<dbReference type="Proteomes" id="UP000178510">
    <property type="component" value="Unassembled WGS sequence"/>
</dbReference>
<evidence type="ECO:0008006" key="4">
    <source>
        <dbReference type="Google" id="ProtNLM"/>
    </source>
</evidence>
<sequence>MRLSMKVVALFAFSIVALSFAGDAFAHEEAADWIRELRNGENSGCCGEDDCIPVDSIEVTETGETTMRILINGIMPAQIRRTSFVPVSCDKRPHVCLNKRIVQDAKLIDCWWINADGSLGLFPSPRCYRCAVVQQCPASS</sequence>
<evidence type="ECO:0000313" key="2">
    <source>
        <dbReference type="EMBL" id="OHA04252.1"/>
    </source>
</evidence>
<gene>
    <name evidence="2" type="ORF">A3J58_01425</name>
</gene>
<protein>
    <recommendedName>
        <fullName evidence="4">Secreted protein</fullName>
    </recommendedName>
</protein>